<feature type="compositionally biased region" description="Polar residues" evidence="1">
    <location>
        <begin position="18"/>
        <end position="30"/>
    </location>
</feature>
<dbReference type="PANTHER" id="PTHR21224:SF1">
    <property type="entry name" value="INTEGRATOR COMPLEX SUBUNIT 1"/>
    <property type="match status" value="1"/>
</dbReference>
<dbReference type="Pfam" id="PF22928">
    <property type="entry name" value="INTS1_R4"/>
    <property type="match status" value="1"/>
</dbReference>
<protein>
    <submittedName>
        <fullName evidence="6">Integrator complex subunit 1</fullName>
    </submittedName>
</protein>
<feature type="domain" description="Integrator complex subunit 1 R4" evidence="4">
    <location>
        <begin position="2051"/>
        <end position="2130"/>
    </location>
</feature>
<feature type="region of interest" description="Disordered" evidence="1">
    <location>
        <begin position="1"/>
        <end position="30"/>
    </location>
</feature>
<gene>
    <name evidence="6" type="primary">Ints1</name>
</gene>
<sequence length="2242" mass="250462">MSTMKRTGLGGGKRIARTASSTRPTQPHNLSDQSFIALGTKNKPTYAIGSGDGLPPGKKLKPSGTPSHPHLYTMAPMSRLATPVESSRMSPTIPEPSAPCIDCAPAELVDQVLKYVDVDQDHVEGLLCGAIQTLRLNKNKPDMTTILSMFYLAKERPDMFKTEAVIEHLASLLKKDLTPEPIKSKGVYMLAIMSCNIINAVLELSEDWPDLLAKVFLDDSLADRVWVDHPECQVFVRNILTAFGTKVNDRSEGDSDIVMTDLTSKEASITRFQNTAEVQHLAIDILKDRLSRRIPDINPVGGGAGPGASAVGMSGRSLIKTLASTCGVQEIRSMSSQKLEMWLQNPKLVKPAQDLLMAICMNCKSHSQEDVDTIGNLTKMRLKSKPLLNFYLICLKELIDAHPDNLKTMFSYVLYNELSNARHPGNMAVVVSTLQNFPEIGAKTLASVSQDLLLQQEDYLRAVRALLREIVRAIKHEIRFNALAIGLMQEPDMDKFNALDQPHKDRFVSSTADLICLTMLLSITPEAREALSVINGKRKSESSVVNVDECYSQIKLLHAEIQHDALWWMHMIVIPRLNSRMTPAEFIQLLQKILFLKPADTYHIRDNWPPEVDRAFLIKSCHDSAMLEGSLLRLAAIGLSPEHPLAPAEALDLIGQLVRRAAVLTRHSFNPLTVERSDVIDTILALCQYHHPGNIKLPSEYIPPSLAISQLYWTALQSLLIIICLNPNTIGQQAWTTYPMLKVLMEMAIVNRFTYPPVTVVDEEMKNQMIGKEHQMATLEKAEILEFESHLAAVTTRQVITEESSLLLSQLIAMDPQGHPRRPPDRVLEQVGQLSYRLQLGVWLCRSRQPDFLLDIINRHGENQSMSWLPDLVASAKGDVGRLPVQCLCEFLLVQDSEVEKLSSGGIHTEELISQLQQLLLQDNYDESVQVIQYFLKRLYSPQIVTREKSRIALSMILSNIGDEQPMEMEKSDNEISYKWLLHDLVQLPQYATMLRLVTVDAIRNAVLIAAEPLAVAAYVTFLANDLQFEATGGDREQMLELSTGAARMASHLLIDRRIVVQSTMDLTSSLASDAPISACQSFVTSLLHIFVTHIRHALEHDARRINADAEAADRIPWSDSQDEIYVKWPNFGAATLHILVPQASIILLGFGPPSYRTQQGAMHSDQADVIYHQLMGYWFSEEGYVIPQAYLMDTQEEALLLPDWLRLRMLGSEVTPSTRRLAFAAVRDLEVGQLILFIQSFGIPVASMDLLLQVLDSQCETNAEVILNATSSNSSYMVRLIEVQGMRGCKAGSKFRTLLKSRSEESTQVAAGGRPSVIKMASQSMDNLPSAPTKMEIDFTESETVIKRKFPPNSLTAMKERLNKLFSPKESSYDDWMSLLQSINRPKSPNLKHPTSHLCVNALFQLINTDFISSLFKTPSRSCSLMRALDRDLGSLKQKQAGILDKFAQIMNKIYEHGKKLADESKHKARALVVMATSWQARHESVHKGIRPRRLSSTSEGGDNLRQSDWSRLEEFLREQMVFLDNDEEIKSKVALVAQILLEEIGHRHTLIGRGKSISDDLCFTSVGTSGLLVDWLQLLDPELLAHCPHLQRKLLFEKNETSSPQSASSVFNQAYLLSLLVQHCNWSTIHNSIQWLLSDETPDPTDDKQSPTLGVNAKTALDFLWVVIQAPKIWQGRENKSTRVNEPVLRLTPGQFCRLLSYIVAATANHKSGDSLPPDGFSYLELFSVYFSKFAQDRASRPHMAYVVEFVRRKLDTSKPHSDIWWQILAQIYIFLPNHPSCSQLHQCSGVHSSKPLTQSELCTFADAVASAKVGSNCRTDALLCSLLNRLGYVRSSSSISTQVNTSMIMTSLDAACDANLLLCKIASARPFLLLRKLELLSSMLRGRTRHDFSQFKLQHHLPLMLNTATLLKQLSPFLFQPLHEVALSGIMETFWQMVRNYCHRARRQMLPVLTATLSLTHDYLTHCTSRATAILSRHAATFQTLHRTYHDHDHIVTLVNTMQSVVGSPWSGSLETTTLSHGSIRPPVLSIPSTLANSQPNSVYLDLLAKGQDLQNILQALADFDESSKRRVDDLTPFLPELIRHFSESDDRSVRKSAIGAAVRHARADPNCATKLVLPRFLSCLREAGVVNGDSGGFSHNAKRDLLSRSLLNDSANMARDIIQYLPEMTILCREDAALLLGAAYDAGARCGAALAYPEPMSGDVRADKKDFSDVSDILARCFWLMCGFNENDMRGVSS</sequence>
<evidence type="ECO:0000259" key="3">
    <source>
        <dbReference type="Pfam" id="PF22927"/>
    </source>
</evidence>
<dbReference type="InterPro" id="IPR022145">
    <property type="entry name" value="INTS1_RPB2-bd"/>
</dbReference>
<dbReference type="Pfam" id="PF22927">
    <property type="entry name" value="INT1_R3"/>
    <property type="match status" value="1"/>
</dbReference>
<name>A0A6F9DEN6_9ASCI</name>
<feature type="domain" description="Integrator complex subunit 1 RPB2-binding" evidence="2">
    <location>
        <begin position="277"/>
        <end position="446"/>
    </location>
</feature>
<evidence type="ECO:0000313" key="6">
    <source>
        <dbReference type="EMBL" id="CAB3256291.1"/>
    </source>
</evidence>
<evidence type="ECO:0000259" key="2">
    <source>
        <dbReference type="Pfam" id="PF12432"/>
    </source>
</evidence>
<evidence type="ECO:0000259" key="5">
    <source>
        <dbReference type="Pfam" id="PF22929"/>
    </source>
</evidence>
<feature type="region of interest" description="Disordered" evidence="1">
    <location>
        <begin position="48"/>
        <end position="67"/>
    </location>
</feature>
<dbReference type="GO" id="GO:0032039">
    <property type="term" value="C:integrator complex"/>
    <property type="evidence" value="ECO:0007669"/>
    <property type="project" value="InterPro"/>
</dbReference>
<dbReference type="InterPro" id="IPR038902">
    <property type="entry name" value="INTS1"/>
</dbReference>
<dbReference type="InterPro" id="IPR053964">
    <property type="entry name" value="INT1_R3"/>
</dbReference>
<accession>A0A6F9DEN6</accession>
<evidence type="ECO:0000259" key="4">
    <source>
        <dbReference type="Pfam" id="PF22928"/>
    </source>
</evidence>
<dbReference type="GO" id="GO:0034474">
    <property type="term" value="P:U2 snRNA 3'-end processing"/>
    <property type="evidence" value="ECO:0007669"/>
    <property type="project" value="InterPro"/>
</dbReference>
<dbReference type="Pfam" id="PF22929">
    <property type="entry name" value="INTS1_INTS2-bd"/>
    <property type="match status" value="1"/>
</dbReference>
<feature type="domain" description="Integrator complex subunit 1 R3" evidence="3">
    <location>
        <begin position="1856"/>
        <end position="1993"/>
    </location>
</feature>
<dbReference type="Pfam" id="PF12432">
    <property type="entry name" value="INTS1_RP2B-bd"/>
    <property type="match status" value="1"/>
</dbReference>
<feature type="domain" description="Integrator complex subunit 1 INTS2-binding" evidence="5">
    <location>
        <begin position="930"/>
        <end position="1296"/>
    </location>
</feature>
<dbReference type="InterPro" id="IPR053966">
    <property type="entry name" value="INTS1_INTS2-bd"/>
</dbReference>
<reference evidence="6" key="1">
    <citation type="submission" date="2020-04" db="EMBL/GenBank/DDBJ databases">
        <authorList>
            <person name="Neveu A P."/>
        </authorList>
    </citation>
    <scope>NUCLEOTIDE SEQUENCE</scope>
    <source>
        <tissue evidence="6">Whole embryo</tissue>
    </source>
</reference>
<organism evidence="6">
    <name type="scientific">Phallusia mammillata</name>
    <dbReference type="NCBI Taxonomy" id="59560"/>
    <lineage>
        <taxon>Eukaryota</taxon>
        <taxon>Metazoa</taxon>
        <taxon>Chordata</taxon>
        <taxon>Tunicata</taxon>
        <taxon>Ascidiacea</taxon>
        <taxon>Phlebobranchia</taxon>
        <taxon>Ascidiidae</taxon>
        <taxon>Phallusia</taxon>
    </lineage>
</organism>
<evidence type="ECO:0000256" key="1">
    <source>
        <dbReference type="SAM" id="MobiDB-lite"/>
    </source>
</evidence>
<proteinExistence type="evidence at transcript level"/>
<dbReference type="InterPro" id="IPR053965">
    <property type="entry name" value="INTS1_R4"/>
</dbReference>
<dbReference type="PANTHER" id="PTHR21224">
    <property type="entry name" value="INTEGRATOR COMPLEX SUBUNIT 1"/>
    <property type="match status" value="1"/>
</dbReference>
<dbReference type="EMBL" id="LR786000">
    <property type="protein sequence ID" value="CAB3256291.1"/>
    <property type="molecule type" value="mRNA"/>
</dbReference>